<keyword evidence="2" id="KW-1185">Reference proteome</keyword>
<proteinExistence type="predicted"/>
<reference evidence="1 2" key="1">
    <citation type="submission" date="2024-07" db="EMBL/GenBank/DDBJ databases">
        <title>Characterization of a bacterium isolated from hydrolysated instant sea cucumber by whole-genome sequencing and metabolomics.</title>
        <authorList>
            <person name="Luo X."/>
            <person name="Zhang Z."/>
            <person name="Zheng Z."/>
            <person name="Zhang W."/>
            <person name="Ming T."/>
            <person name="Jiao L."/>
            <person name="Su X."/>
            <person name="Kong F."/>
            <person name="Xu J."/>
        </authorList>
    </citation>
    <scope>NUCLEOTIDE SEQUENCE [LARGE SCALE GENOMIC DNA]</scope>
    <source>
        <strain evidence="1 2">XL-2024</strain>
    </source>
</reference>
<protein>
    <submittedName>
        <fullName evidence="1">Uncharacterized protein</fullName>
    </submittedName>
</protein>
<accession>A0ABV3W047</accession>
<comment type="caution">
    <text evidence="1">The sequence shown here is derived from an EMBL/GenBank/DDBJ whole genome shotgun (WGS) entry which is preliminary data.</text>
</comment>
<organism evidence="1 2">
    <name type="scientific">Lysinibacillus xylanilyticus</name>
    <dbReference type="NCBI Taxonomy" id="582475"/>
    <lineage>
        <taxon>Bacteria</taxon>
        <taxon>Bacillati</taxon>
        <taxon>Bacillota</taxon>
        <taxon>Bacilli</taxon>
        <taxon>Bacillales</taxon>
        <taxon>Bacillaceae</taxon>
        <taxon>Lysinibacillus</taxon>
    </lineage>
</organism>
<gene>
    <name evidence="1" type="ORF">AB1300_15530</name>
</gene>
<name>A0ABV3W047_9BACI</name>
<evidence type="ECO:0000313" key="1">
    <source>
        <dbReference type="EMBL" id="MEX3746534.1"/>
    </source>
</evidence>
<dbReference type="RefSeq" id="WP_368637166.1">
    <property type="nucleotide sequence ID" value="NZ_JBFRHK010000009.1"/>
</dbReference>
<dbReference type="Proteomes" id="UP001558534">
    <property type="component" value="Unassembled WGS sequence"/>
</dbReference>
<evidence type="ECO:0000313" key="2">
    <source>
        <dbReference type="Proteomes" id="UP001558534"/>
    </source>
</evidence>
<sequence length="104" mass="12330">MADYAEAFAQFPQRKNSLIRESNIILNTVENIKEGRKDSSVKNEIERIKNKTGSIPSILTTIRYNNKIYVQNPEDDHQVNNWKCRRIFNCYDRTMIKCLQTKLY</sequence>
<dbReference type="EMBL" id="JBFRHK010000009">
    <property type="protein sequence ID" value="MEX3746534.1"/>
    <property type="molecule type" value="Genomic_DNA"/>
</dbReference>